<dbReference type="GO" id="GO:0006071">
    <property type="term" value="P:glycerol metabolic process"/>
    <property type="evidence" value="ECO:0007669"/>
    <property type="project" value="InterPro"/>
</dbReference>
<dbReference type="InterPro" id="IPR036117">
    <property type="entry name" value="DhaL_dom_sf"/>
</dbReference>
<dbReference type="SUPFAM" id="SSF101473">
    <property type="entry name" value="DhaL-like"/>
    <property type="match status" value="1"/>
</dbReference>
<organism evidence="2 3">
    <name type="scientific">Soehngenia longivitae</name>
    <dbReference type="NCBI Taxonomy" id="2562294"/>
    <lineage>
        <taxon>Bacteria</taxon>
        <taxon>Bacillati</taxon>
        <taxon>Bacillota</taxon>
        <taxon>Tissierellia</taxon>
        <taxon>Tissierellales</taxon>
        <taxon>Tissierellaceae</taxon>
        <taxon>Soehngenia</taxon>
    </lineage>
</organism>
<proteinExistence type="predicted"/>
<dbReference type="InterPro" id="IPR019986">
    <property type="entry name" value="YloV-like"/>
</dbReference>
<dbReference type="NCBIfam" id="TIGR03599">
    <property type="entry name" value="YloV"/>
    <property type="match status" value="1"/>
</dbReference>
<protein>
    <submittedName>
        <fullName evidence="2">DAK2 domain-containing protein</fullName>
    </submittedName>
</protein>
<dbReference type="AlphaFoldDB" id="A0A4Z0D1H8"/>
<evidence type="ECO:0000313" key="2">
    <source>
        <dbReference type="EMBL" id="TFZ39600.1"/>
    </source>
</evidence>
<dbReference type="OrthoDB" id="9760324at2"/>
<dbReference type="InterPro" id="IPR004007">
    <property type="entry name" value="DhaL_dom"/>
</dbReference>
<dbReference type="InterPro" id="IPR050270">
    <property type="entry name" value="DegV_domain_contain"/>
</dbReference>
<dbReference type="Pfam" id="PF21645">
    <property type="entry name" value="FakA-like_M"/>
    <property type="match status" value="1"/>
</dbReference>
<evidence type="ECO:0000313" key="3">
    <source>
        <dbReference type="Proteomes" id="UP000298381"/>
    </source>
</evidence>
<reference evidence="2 3" key="1">
    <citation type="submission" date="2019-03" db="EMBL/GenBank/DDBJ databases">
        <title>Draft genome sequence data and analysis of a Fermenting Bacterium, Soehngenia longevitae strain 1933PT, isolated from petroleum reservoir in Azerbaijan.</title>
        <authorList>
            <person name="Grouzdev D.S."/>
            <person name="Bidzhieva S.K."/>
            <person name="Sokolova D.S."/>
            <person name="Tourova T.P."/>
            <person name="Poltaraus A.B."/>
            <person name="Nazina T.N."/>
        </authorList>
    </citation>
    <scope>NUCLEOTIDE SEQUENCE [LARGE SCALE GENOMIC DNA]</scope>
    <source>
        <strain evidence="2 3">1933P</strain>
    </source>
</reference>
<dbReference type="Proteomes" id="UP000298381">
    <property type="component" value="Unassembled WGS sequence"/>
</dbReference>
<dbReference type="PANTHER" id="PTHR33434:SF4">
    <property type="entry name" value="PHOSPHATASE PROTEIN"/>
    <property type="match status" value="1"/>
</dbReference>
<name>A0A4Z0D1H8_9FIRM</name>
<dbReference type="GO" id="GO:0004371">
    <property type="term" value="F:glycerone kinase activity"/>
    <property type="evidence" value="ECO:0007669"/>
    <property type="project" value="InterPro"/>
</dbReference>
<feature type="domain" description="DhaL" evidence="1">
    <location>
        <begin position="8"/>
        <end position="200"/>
    </location>
</feature>
<gene>
    <name evidence="2" type="ORF">E4100_08130</name>
</gene>
<comment type="caution">
    <text evidence="2">The sequence shown here is derived from an EMBL/GenBank/DDBJ whole genome shotgun (WGS) entry which is preliminary data.</text>
</comment>
<keyword evidence="3" id="KW-1185">Reference proteome</keyword>
<dbReference type="InterPro" id="IPR048394">
    <property type="entry name" value="FakA-like_M"/>
</dbReference>
<dbReference type="EMBL" id="SRIB01000011">
    <property type="protein sequence ID" value="TFZ39600.1"/>
    <property type="molecule type" value="Genomic_DNA"/>
</dbReference>
<dbReference type="PANTHER" id="PTHR33434">
    <property type="entry name" value="DEGV DOMAIN-CONTAINING PROTEIN DR_1986-RELATED"/>
    <property type="match status" value="1"/>
</dbReference>
<dbReference type="SMART" id="SM01121">
    <property type="entry name" value="Dak1_2"/>
    <property type="match status" value="1"/>
</dbReference>
<dbReference type="InterPro" id="IPR033470">
    <property type="entry name" value="FakA-like_C"/>
</dbReference>
<dbReference type="Gene3D" id="1.25.40.340">
    <property type="match status" value="1"/>
</dbReference>
<sequence>MNIFIDGWKLKAILETSYNYLDKNKEIVNALNVFPVPDGDTGTNMSLTMRSAINNVEKVIENDASKVIQAASQGSLMGARGNSGVILSQLFRGFSIGVNDKKEIDAQTIALAMKKASETAYKAVMKPTEGTILTIARECGEYAMEICESVNDINELIELVIVHGNKVLEKTPDMLPVLKQANVVDAGGKGLLMLMEGALEFLLGDVTTIVEKSMSSPTVQNISLKRQRIDTDDIKFGYCTEFIIVTNHQDIDGFRDKLSFYGDSLLVVGADGIIKVHIHTNNPGEVLEKALQLGELRDIKIDNMRYQHEEILLKDELRKIEVDRGEPEKKYYVISVSTGEGLNELFKSLNVDYIITGGQTMNPSIEDILRAIEKSNAKNIIILPNNSNILLAAEQAKNVSNRNVYIVPSKNIAQGISAMVAFDPDKELNENINNMNSAISKVISAQVTYSVRDTQLNGKIIKKGNIIGVTDKDILVVGEDINEVSEKLIEKLINDDISVLTIIYGEDVDKNRAEDLIKRLETKFDELEIDLVEGNQPIYYYIFSLE</sequence>
<dbReference type="Pfam" id="PF02734">
    <property type="entry name" value="Dak2"/>
    <property type="match status" value="1"/>
</dbReference>
<evidence type="ECO:0000259" key="1">
    <source>
        <dbReference type="PROSITE" id="PS51480"/>
    </source>
</evidence>
<dbReference type="PROSITE" id="PS51480">
    <property type="entry name" value="DHAL"/>
    <property type="match status" value="1"/>
</dbReference>
<dbReference type="SMART" id="SM01120">
    <property type="entry name" value="Dak2"/>
    <property type="match status" value="1"/>
</dbReference>
<dbReference type="Pfam" id="PF13684">
    <property type="entry name" value="FakA-like_C"/>
    <property type="match status" value="1"/>
</dbReference>
<accession>A0A4Z0D1H8</accession>